<dbReference type="Gene3D" id="3.40.50.1110">
    <property type="entry name" value="SGNH hydrolase"/>
    <property type="match status" value="1"/>
</dbReference>
<proteinExistence type="inferred from homology"/>
<evidence type="ECO:0000313" key="6">
    <source>
        <dbReference type="Proteomes" id="UP000327294"/>
    </source>
</evidence>
<dbReference type="RefSeq" id="WP_152167901.1">
    <property type="nucleotide sequence ID" value="NZ_CP045096.1"/>
</dbReference>
<evidence type="ECO:0000256" key="2">
    <source>
        <dbReference type="ARBA" id="ARBA00022801"/>
    </source>
</evidence>
<dbReference type="PANTHER" id="PTHR43695">
    <property type="entry name" value="PUTATIVE (AFU_ORTHOLOGUE AFUA_2G17250)-RELATED"/>
    <property type="match status" value="1"/>
</dbReference>
<evidence type="ECO:0000256" key="1">
    <source>
        <dbReference type="ARBA" id="ARBA00008668"/>
    </source>
</evidence>
<dbReference type="GO" id="GO:0016787">
    <property type="term" value="F:hydrolase activity"/>
    <property type="evidence" value="ECO:0007669"/>
    <property type="project" value="UniProtKB-KW"/>
</dbReference>
<dbReference type="KEGG" id="sphv:F9278_09460"/>
<evidence type="ECO:0000256" key="3">
    <source>
        <dbReference type="SAM" id="SignalP"/>
    </source>
</evidence>
<protein>
    <submittedName>
        <fullName evidence="5">Rhamnogalacturonan acetylesterase</fullName>
    </submittedName>
</protein>
<dbReference type="Proteomes" id="UP000327294">
    <property type="component" value="Chromosome"/>
</dbReference>
<evidence type="ECO:0000259" key="4">
    <source>
        <dbReference type="Pfam" id="PF13472"/>
    </source>
</evidence>
<gene>
    <name evidence="5" type="ORF">F9278_09460</name>
</gene>
<dbReference type="PROSITE" id="PS51318">
    <property type="entry name" value="TAT"/>
    <property type="match status" value="1"/>
</dbReference>
<keyword evidence="2" id="KW-0378">Hydrolase</keyword>
<keyword evidence="6" id="KW-1185">Reference proteome</keyword>
<dbReference type="InterPro" id="IPR013830">
    <property type="entry name" value="SGNH_hydro"/>
</dbReference>
<dbReference type="InterPro" id="IPR036514">
    <property type="entry name" value="SGNH_hydro_sf"/>
</dbReference>
<dbReference type="PANTHER" id="PTHR43695:SF1">
    <property type="entry name" value="RHAMNOGALACTURONAN ACETYLESTERASE"/>
    <property type="match status" value="1"/>
</dbReference>
<dbReference type="InterPro" id="IPR006311">
    <property type="entry name" value="TAT_signal"/>
</dbReference>
<evidence type="ECO:0000313" key="5">
    <source>
        <dbReference type="EMBL" id="QFQ96396.1"/>
    </source>
</evidence>
<dbReference type="InterPro" id="IPR037459">
    <property type="entry name" value="RhgT-like"/>
</dbReference>
<dbReference type="EMBL" id="CP045096">
    <property type="protein sequence ID" value="QFQ96396.1"/>
    <property type="molecule type" value="Genomic_DNA"/>
</dbReference>
<dbReference type="AlphaFoldDB" id="A0A5P8K051"/>
<sequence length="264" mass="28654">MSLTRRQVASAALAAVPLGAAATGTASAAPARRERTVFIAGDSTAAQKYADAAPETGWGMALPFFLRAGLKVSNHAVNGRSSKSFIDEGRLAVVLEAIRPGDFLIVQFGHNDSKVADPTRYTEPWTTYQDHLRQYIDGARARGARPVLATSVERRKFDASGNAVPTHGDYPAAAIALAAEEGVALLDIQALSIALWQRLGVEETKKYFNWTATEQDNTHFNPPGAIAVARLVADELLRHRVLSLRDVRRLGEEIPDSWITWPQA</sequence>
<reference evidence="5 6" key="1">
    <citation type="submission" date="2019-10" db="EMBL/GenBank/DDBJ databases">
        <title>Streptomyces sp. strain GY16 isolated from leaves of Broussonetia papyrifera.</title>
        <authorList>
            <person name="Mo P."/>
        </authorList>
    </citation>
    <scope>NUCLEOTIDE SEQUENCE [LARGE SCALE GENOMIC DNA]</scope>
    <source>
        <strain evidence="5 6">GY16</strain>
    </source>
</reference>
<dbReference type="SUPFAM" id="SSF52266">
    <property type="entry name" value="SGNH hydrolase"/>
    <property type="match status" value="1"/>
</dbReference>
<feature type="chain" id="PRO_5024986772" evidence="3">
    <location>
        <begin position="29"/>
        <end position="264"/>
    </location>
</feature>
<name>A0A5P8K051_9ACTN</name>
<feature type="signal peptide" evidence="3">
    <location>
        <begin position="1"/>
        <end position="28"/>
    </location>
</feature>
<keyword evidence="3" id="KW-0732">Signal</keyword>
<dbReference type="CDD" id="cd01821">
    <property type="entry name" value="Rhamnogalacturan_acetylesterase_like"/>
    <property type="match status" value="1"/>
</dbReference>
<comment type="similarity">
    <text evidence="1">Belongs to the 'GDSL' lipolytic enzyme family.</text>
</comment>
<dbReference type="Pfam" id="PF13472">
    <property type="entry name" value="Lipase_GDSL_2"/>
    <property type="match status" value="1"/>
</dbReference>
<accession>A0A5P8K051</accession>
<organism evidence="5 6">
    <name type="scientific">Streptomyces phaeolivaceus</name>
    <dbReference type="NCBI Taxonomy" id="2653200"/>
    <lineage>
        <taxon>Bacteria</taxon>
        <taxon>Bacillati</taxon>
        <taxon>Actinomycetota</taxon>
        <taxon>Actinomycetes</taxon>
        <taxon>Kitasatosporales</taxon>
        <taxon>Streptomycetaceae</taxon>
        <taxon>Streptomyces</taxon>
    </lineage>
</organism>
<feature type="domain" description="SGNH hydrolase-type esterase" evidence="4">
    <location>
        <begin position="41"/>
        <end position="224"/>
    </location>
</feature>